<dbReference type="InterPro" id="IPR006016">
    <property type="entry name" value="UspA"/>
</dbReference>
<keyword evidence="4" id="KW-1185">Reference proteome</keyword>
<dbReference type="PANTHER" id="PTHR46268:SF6">
    <property type="entry name" value="UNIVERSAL STRESS PROTEIN UP12"/>
    <property type="match status" value="1"/>
</dbReference>
<dbReference type="PRINTS" id="PR01438">
    <property type="entry name" value="UNVRSLSTRESS"/>
</dbReference>
<organism evidence="3 4">
    <name type="scientific">Roseovarius rhodophyticola</name>
    <dbReference type="NCBI Taxonomy" id="3080827"/>
    <lineage>
        <taxon>Bacteria</taxon>
        <taxon>Pseudomonadati</taxon>
        <taxon>Pseudomonadota</taxon>
        <taxon>Alphaproteobacteria</taxon>
        <taxon>Rhodobacterales</taxon>
        <taxon>Roseobacteraceae</taxon>
        <taxon>Roseovarius</taxon>
    </lineage>
</organism>
<accession>A0ABZ2TFW3</accession>
<evidence type="ECO:0000313" key="3">
    <source>
        <dbReference type="EMBL" id="WYK18634.1"/>
    </source>
</evidence>
<dbReference type="InterPro" id="IPR006015">
    <property type="entry name" value="Universal_stress_UspA"/>
</dbReference>
<dbReference type="Pfam" id="PF00582">
    <property type="entry name" value="Usp"/>
    <property type="match status" value="1"/>
</dbReference>
<proteinExistence type="inferred from homology"/>
<reference evidence="3 4" key="1">
    <citation type="submission" date="2024-02" db="EMBL/GenBank/DDBJ databases">
        <title>Roseovarius strain W115 nov., isolated from a marine algae.</title>
        <authorList>
            <person name="Lee M.W."/>
            <person name="Lee J.K."/>
            <person name="Kim J.M."/>
            <person name="Choi D.G."/>
            <person name="Baek J.H."/>
            <person name="Bayburt H."/>
            <person name="Jung J.J."/>
            <person name="Han D.M."/>
            <person name="Jeon C.O."/>
        </authorList>
    </citation>
    <scope>NUCLEOTIDE SEQUENCE [LARGE SCALE GENOMIC DNA]</scope>
    <source>
        <strain evidence="3 4">W115</strain>
    </source>
</reference>
<dbReference type="Gene3D" id="3.40.50.620">
    <property type="entry name" value="HUPs"/>
    <property type="match status" value="1"/>
</dbReference>
<dbReference type="Proteomes" id="UP001281305">
    <property type="component" value="Chromosome"/>
</dbReference>
<gene>
    <name evidence="3" type="ORF">RZS32_001745</name>
</gene>
<dbReference type="PANTHER" id="PTHR46268">
    <property type="entry name" value="STRESS RESPONSE PROTEIN NHAX"/>
    <property type="match status" value="1"/>
</dbReference>
<dbReference type="InterPro" id="IPR014729">
    <property type="entry name" value="Rossmann-like_a/b/a_fold"/>
</dbReference>
<evidence type="ECO:0000259" key="2">
    <source>
        <dbReference type="Pfam" id="PF00582"/>
    </source>
</evidence>
<feature type="domain" description="UspA" evidence="2">
    <location>
        <begin position="1"/>
        <end position="138"/>
    </location>
</feature>
<dbReference type="CDD" id="cd00293">
    <property type="entry name" value="USP-like"/>
    <property type="match status" value="1"/>
</dbReference>
<sequence>MFKKVLIPVDLNVAGDAQRLLSRAKPLVEPWGSELHVVTVIPHVGMAIVGSYFDENFESESRKEAAKQLASEVSAAGFEAQQDVLTGKIYDCVIAKANAIDADLIIIGAHQPELREYLLGSNAARVVRHSKQSVLVVRGD</sequence>
<dbReference type="SUPFAM" id="SSF52402">
    <property type="entry name" value="Adenine nucleotide alpha hydrolases-like"/>
    <property type="match status" value="1"/>
</dbReference>
<comment type="similarity">
    <text evidence="1">Belongs to the universal stress protein A family.</text>
</comment>
<dbReference type="RefSeq" id="WP_317055315.1">
    <property type="nucleotide sequence ID" value="NZ_CP146606.1"/>
</dbReference>
<dbReference type="EMBL" id="CP146606">
    <property type="protein sequence ID" value="WYK18634.1"/>
    <property type="molecule type" value="Genomic_DNA"/>
</dbReference>
<evidence type="ECO:0000313" key="4">
    <source>
        <dbReference type="Proteomes" id="UP001281305"/>
    </source>
</evidence>
<evidence type="ECO:0000256" key="1">
    <source>
        <dbReference type="ARBA" id="ARBA00008791"/>
    </source>
</evidence>
<protein>
    <submittedName>
        <fullName evidence="3">Universal stress protein</fullName>
    </submittedName>
</protein>
<name>A0ABZ2TFW3_9RHOB</name>